<proteinExistence type="predicted"/>
<reference evidence="1 2" key="1">
    <citation type="submission" date="2024-05" db="EMBL/GenBank/DDBJ databases">
        <authorList>
            <person name="Wallberg A."/>
        </authorList>
    </citation>
    <scope>NUCLEOTIDE SEQUENCE [LARGE SCALE GENOMIC DNA]</scope>
</reference>
<organism evidence="1 2">
    <name type="scientific">Meganyctiphanes norvegica</name>
    <name type="common">Northern krill</name>
    <name type="synonym">Thysanopoda norvegica</name>
    <dbReference type="NCBI Taxonomy" id="48144"/>
    <lineage>
        <taxon>Eukaryota</taxon>
        <taxon>Metazoa</taxon>
        <taxon>Ecdysozoa</taxon>
        <taxon>Arthropoda</taxon>
        <taxon>Crustacea</taxon>
        <taxon>Multicrustacea</taxon>
        <taxon>Malacostraca</taxon>
        <taxon>Eumalacostraca</taxon>
        <taxon>Eucarida</taxon>
        <taxon>Euphausiacea</taxon>
        <taxon>Euphausiidae</taxon>
        <taxon>Meganyctiphanes</taxon>
    </lineage>
</organism>
<evidence type="ECO:0008006" key="3">
    <source>
        <dbReference type="Google" id="ProtNLM"/>
    </source>
</evidence>
<name>A0AAV2Q9H3_MEGNR</name>
<comment type="caution">
    <text evidence="1">The sequence shown here is derived from an EMBL/GenBank/DDBJ whole genome shotgun (WGS) entry which is preliminary data.</text>
</comment>
<accession>A0AAV2Q9H3</accession>
<keyword evidence="2" id="KW-1185">Reference proteome</keyword>
<dbReference type="Proteomes" id="UP001497623">
    <property type="component" value="Unassembled WGS sequence"/>
</dbReference>
<evidence type="ECO:0000313" key="1">
    <source>
        <dbReference type="EMBL" id="CAL4075658.1"/>
    </source>
</evidence>
<dbReference type="AlphaFoldDB" id="A0AAV2Q9H3"/>
<evidence type="ECO:0000313" key="2">
    <source>
        <dbReference type="Proteomes" id="UP001497623"/>
    </source>
</evidence>
<gene>
    <name evidence="1" type="ORF">MNOR_LOCUS9827</name>
</gene>
<protein>
    <recommendedName>
        <fullName evidence="3">RNA-directed DNA polymerase from mobile element jockey-like</fullName>
    </recommendedName>
</protein>
<dbReference type="EMBL" id="CAXKWB010004822">
    <property type="protein sequence ID" value="CAL4075658.1"/>
    <property type="molecule type" value="Genomic_DNA"/>
</dbReference>
<sequence>MKENSHTREFRNCMQSNSLFPTILEATRVANVLRNGDYQVTQTLIDNIFINDKLNHKSGLIYSSISDHYPIFLSICNESLNYQENSQVIYCRLIDDNRIRKFKSALQLSLTNSLLDVNEASEAFSKFDSKFTELYEKYFPIVSKKITKKSLLKPWVTDILVERIKIKENLLKLSNKGRINKSVYTKFRNKVTAQLKSAKAKYHDKEFAKCKGDVKKNLEVN</sequence>